<dbReference type="CDD" id="cd02440">
    <property type="entry name" value="AdoMet_MTases"/>
    <property type="match status" value="1"/>
</dbReference>
<dbReference type="InterPro" id="IPR029063">
    <property type="entry name" value="SAM-dependent_MTases_sf"/>
</dbReference>
<dbReference type="PANTHER" id="PTHR43667:SF2">
    <property type="entry name" value="FATTY ACID C-METHYL TRANSFERASE"/>
    <property type="match status" value="1"/>
</dbReference>
<keyword evidence="5" id="KW-0443">Lipid metabolism</keyword>
<dbReference type="SUPFAM" id="SSF53335">
    <property type="entry name" value="S-adenosyl-L-methionine-dependent methyltransferases"/>
    <property type="match status" value="1"/>
</dbReference>
<dbReference type="GO" id="GO:0032259">
    <property type="term" value="P:methylation"/>
    <property type="evidence" value="ECO:0007669"/>
    <property type="project" value="UniProtKB-KW"/>
</dbReference>
<evidence type="ECO:0000256" key="6">
    <source>
        <dbReference type="PIRSR" id="PIRSR003085-1"/>
    </source>
</evidence>
<dbReference type="InterPro" id="IPR050723">
    <property type="entry name" value="CFA/CMAS"/>
</dbReference>
<sequence length="412" mass="46677">MASTISLVKKRSFYQDIVLKFLSKMDKGTLYLALPNGEQITIGNGEGNISASITVNNTEFYERIILFGDIGFGEAYVDGLWDTDNITNVIKWVLLNIENAPGVSGSNIQTLSLNLLKIYNKLSHFKRANTVEGSRKNISAHYDLNNDFFASFLDPTMTYSSAYFYKDGLSLQEAQIAKYERLCRQLHLKPTDHVLEIGSGWGGNAIYMAKTYGCKVTSLTISEEQRKLAVERVAAEGLSDKVSIELKDYRELDGTFDKIVSVEMLEAVGFNFMDVYFKKCHDLLKKNGILAIQVITSPDSRYETLRKGVDWIQKHIFPGSLLPSVGAINKSINRTGDMTLVDLKDIGLDYAKTLKLWFDAFNANLSKVKSLGFDETFIRKWKYYLCYCEAAFEMRNINVMHLIYTRPNNVSR</sequence>
<evidence type="ECO:0000256" key="4">
    <source>
        <dbReference type="ARBA" id="ARBA00022691"/>
    </source>
</evidence>
<evidence type="ECO:0000256" key="3">
    <source>
        <dbReference type="ARBA" id="ARBA00022679"/>
    </source>
</evidence>
<dbReference type="Proteomes" id="UP000317010">
    <property type="component" value="Unassembled WGS sequence"/>
</dbReference>
<protein>
    <submittedName>
        <fullName evidence="7">Cyclopropane-fatty-acyl-phospholipid synthase</fullName>
    </submittedName>
</protein>
<comment type="similarity">
    <text evidence="1">Belongs to the CFA/CMAS family.</text>
</comment>
<dbReference type="PANTHER" id="PTHR43667">
    <property type="entry name" value="CYCLOPROPANE-FATTY-ACYL-PHOSPHOLIPID SYNTHASE"/>
    <property type="match status" value="1"/>
</dbReference>
<evidence type="ECO:0000313" key="8">
    <source>
        <dbReference type="Proteomes" id="UP000317010"/>
    </source>
</evidence>
<accession>A0A562TUA5</accession>
<dbReference type="GO" id="GO:0008610">
    <property type="term" value="P:lipid biosynthetic process"/>
    <property type="evidence" value="ECO:0007669"/>
    <property type="project" value="InterPro"/>
</dbReference>
<keyword evidence="8" id="KW-1185">Reference proteome</keyword>
<dbReference type="PIRSF" id="PIRSF003085">
    <property type="entry name" value="CMAS"/>
    <property type="match status" value="1"/>
</dbReference>
<reference evidence="7 8" key="1">
    <citation type="submission" date="2019-07" db="EMBL/GenBank/DDBJ databases">
        <title>Genomic Encyclopedia of Archaeal and Bacterial Type Strains, Phase II (KMG-II): from individual species to whole genera.</title>
        <authorList>
            <person name="Goeker M."/>
        </authorList>
    </citation>
    <scope>NUCLEOTIDE SEQUENCE [LARGE SCALE GENOMIC DNA]</scope>
    <source>
        <strain evidence="7 8">ATCC BAA-1854</strain>
    </source>
</reference>
<comment type="caution">
    <text evidence="7">The sequence shown here is derived from an EMBL/GenBank/DDBJ whole genome shotgun (WGS) entry which is preliminary data.</text>
</comment>
<proteinExistence type="inferred from homology"/>
<evidence type="ECO:0000256" key="1">
    <source>
        <dbReference type="ARBA" id="ARBA00010815"/>
    </source>
</evidence>
<evidence type="ECO:0000256" key="5">
    <source>
        <dbReference type="ARBA" id="ARBA00023098"/>
    </source>
</evidence>
<dbReference type="RefSeq" id="WP_211360822.1">
    <property type="nucleotide sequence ID" value="NZ_VLLI01000011.1"/>
</dbReference>
<dbReference type="EMBL" id="VLLI01000011">
    <property type="protein sequence ID" value="TWI97125.1"/>
    <property type="molecule type" value="Genomic_DNA"/>
</dbReference>
<dbReference type="GO" id="GO:0008168">
    <property type="term" value="F:methyltransferase activity"/>
    <property type="evidence" value="ECO:0007669"/>
    <property type="project" value="UniProtKB-KW"/>
</dbReference>
<feature type="active site" evidence="6">
    <location>
        <position position="388"/>
    </location>
</feature>
<evidence type="ECO:0000256" key="2">
    <source>
        <dbReference type="ARBA" id="ARBA00022603"/>
    </source>
</evidence>
<keyword evidence="3" id="KW-0808">Transferase</keyword>
<dbReference type="InterPro" id="IPR003333">
    <property type="entry name" value="CMAS"/>
</dbReference>
<organism evidence="7 8">
    <name type="scientific">Mucilaginibacter frigoritolerans</name>
    <dbReference type="NCBI Taxonomy" id="652788"/>
    <lineage>
        <taxon>Bacteria</taxon>
        <taxon>Pseudomonadati</taxon>
        <taxon>Bacteroidota</taxon>
        <taxon>Sphingobacteriia</taxon>
        <taxon>Sphingobacteriales</taxon>
        <taxon>Sphingobacteriaceae</taxon>
        <taxon>Mucilaginibacter</taxon>
    </lineage>
</organism>
<gene>
    <name evidence="7" type="ORF">JN11_03585</name>
</gene>
<dbReference type="Pfam" id="PF02353">
    <property type="entry name" value="CMAS"/>
    <property type="match status" value="1"/>
</dbReference>
<name>A0A562TUA5_9SPHI</name>
<keyword evidence="2" id="KW-0489">Methyltransferase</keyword>
<keyword evidence="4" id="KW-0949">S-adenosyl-L-methionine</keyword>
<dbReference type="Gene3D" id="3.40.50.150">
    <property type="entry name" value="Vaccinia Virus protein VP39"/>
    <property type="match status" value="1"/>
</dbReference>
<dbReference type="AlphaFoldDB" id="A0A562TUA5"/>
<evidence type="ECO:0000313" key="7">
    <source>
        <dbReference type="EMBL" id="TWI97125.1"/>
    </source>
</evidence>